<name>W6AK60_9MOLU</name>
<dbReference type="KEGG" id="smia:P344_00115"/>
<dbReference type="Gene3D" id="3.30.70.360">
    <property type="match status" value="1"/>
</dbReference>
<evidence type="ECO:0000313" key="1">
    <source>
        <dbReference type="EMBL" id="AHI57401.1"/>
    </source>
</evidence>
<reference evidence="1 2" key="1">
    <citation type="submission" date="2013-09" db="EMBL/GenBank/DDBJ databases">
        <title>Complete genome sequence of Spiroplasma mirum suckling mouse cataract agent.</title>
        <authorList>
            <person name="Landry C.A."/>
            <person name="Bastian F.O."/>
            <person name="Thune R.L."/>
        </authorList>
    </citation>
    <scope>NUCLEOTIDE SEQUENCE [LARGE SCALE GENOMIC DNA]</scope>
    <source>
        <strain evidence="1 2">SMCA</strain>
    </source>
</reference>
<sequence length="91" mass="10521">MHDDNYNFTFDGAKMNCQVKNDEMGNLTMSLGLVEQNNKVIKFKFNVRYPQNTNMTDLITCLTKIIEPLDIYISEENDTPTLYFSKSAPMI</sequence>
<dbReference type="SUPFAM" id="SSF55031">
    <property type="entry name" value="Bacterial exopeptidase dimerisation domain"/>
    <property type="match status" value="1"/>
</dbReference>
<organism evidence="1 2">
    <name type="scientific">Spiroplasma mirum ATCC 29335</name>
    <dbReference type="NCBI Taxonomy" id="838561"/>
    <lineage>
        <taxon>Bacteria</taxon>
        <taxon>Bacillati</taxon>
        <taxon>Mycoplasmatota</taxon>
        <taxon>Mollicutes</taxon>
        <taxon>Entomoplasmatales</taxon>
        <taxon>Spiroplasmataceae</taxon>
        <taxon>Spiroplasma</taxon>
    </lineage>
</organism>
<keyword evidence="2" id="KW-1185">Reference proteome</keyword>
<dbReference type="InterPro" id="IPR036264">
    <property type="entry name" value="Bact_exopeptidase_dim_dom"/>
</dbReference>
<accession>W6AK60</accession>
<dbReference type="Proteomes" id="UP000019260">
    <property type="component" value="Chromosome"/>
</dbReference>
<dbReference type="RefSeq" id="WP_025316860.1">
    <property type="nucleotide sequence ID" value="NZ_CP002082.1"/>
</dbReference>
<dbReference type="PATRIC" id="fig|838561.3.peg.21"/>
<protein>
    <submittedName>
        <fullName evidence="1">Uncharacterized protein</fullName>
    </submittedName>
</protein>
<proteinExistence type="predicted"/>
<dbReference type="AlphaFoldDB" id="W6AK60"/>
<dbReference type="STRING" id="838561.P344_00115"/>
<evidence type="ECO:0000313" key="2">
    <source>
        <dbReference type="Proteomes" id="UP000019260"/>
    </source>
</evidence>
<gene>
    <name evidence="1" type="ORF">P344_00115</name>
</gene>
<dbReference type="HOGENOM" id="CLU_2425448_0_0_14"/>
<dbReference type="EMBL" id="CP006720">
    <property type="protein sequence ID" value="AHI57401.1"/>
    <property type="molecule type" value="Genomic_DNA"/>
</dbReference>